<evidence type="ECO:0000256" key="10">
    <source>
        <dbReference type="ARBA" id="ARBA00022917"/>
    </source>
</evidence>
<evidence type="ECO:0000256" key="1">
    <source>
        <dbReference type="ARBA" id="ARBA00004496"/>
    </source>
</evidence>
<dbReference type="InterPro" id="IPR009000">
    <property type="entry name" value="Transl_B-barrel_sf"/>
</dbReference>
<evidence type="ECO:0000256" key="6">
    <source>
        <dbReference type="ARBA" id="ARBA00022741"/>
    </source>
</evidence>
<dbReference type="Gene3D" id="6.10.250.550">
    <property type="match status" value="1"/>
</dbReference>
<dbReference type="Gene3D" id="3.30.980.10">
    <property type="entry name" value="Threonyl-trna Synthetase, Chain A, domain 2"/>
    <property type="match status" value="1"/>
</dbReference>
<evidence type="ECO:0000256" key="3">
    <source>
        <dbReference type="ARBA" id="ARBA00022555"/>
    </source>
</evidence>
<dbReference type="FunFam" id="2.40.30.130:FF:000001">
    <property type="entry name" value="Alanine--tRNA ligase"/>
    <property type="match status" value="1"/>
</dbReference>
<dbReference type="FunFam" id="3.30.54.20:FF:000001">
    <property type="entry name" value="Alanine--tRNA ligase"/>
    <property type="match status" value="1"/>
</dbReference>
<dbReference type="Gene3D" id="3.10.310.40">
    <property type="match status" value="1"/>
</dbReference>
<feature type="binding site" evidence="12">
    <location>
        <position position="581"/>
    </location>
    <ligand>
        <name>Zn(2+)</name>
        <dbReference type="ChEBI" id="CHEBI:29105"/>
    </ligand>
</feature>
<dbReference type="PRINTS" id="PR00980">
    <property type="entry name" value="TRNASYNTHALA"/>
</dbReference>
<dbReference type="Pfam" id="PF02272">
    <property type="entry name" value="DHHA1"/>
    <property type="match status" value="1"/>
</dbReference>
<comment type="domain">
    <text evidence="12">Consists of three domains; the N-terminal catalytic domain, the editing domain and the C-terminal C-Ala domain. The editing domain removes incorrectly charged amino acids, while the C-Ala domain, along with tRNA(Ala), serves as a bridge to cooperatively bring together the editing and aminoacylation centers thus stimulating deacylation of misacylated tRNAs.</text>
</comment>
<comment type="subcellular location">
    <subcellularLocation>
        <location evidence="1 12">Cytoplasm</location>
    </subcellularLocation>
</comment>
<dbReference type="InterPro" id="IPR018164">
    <property type="entry name" value="Ala-tRNA-synth_IIc_N"/>
</dbReference>
<evidence type="ECO:0000256" key="5">
    <source>
        <dbReference type="ARBA" id="ARBA00022723"/>
    </source>
</evidence>
<dbReference type="SMART" id="SM00863">
    <property type="entry name" value="tRNA_SAD"/>
    <property type="match status" value="1"/>
</dbReference>
<evidence type="ECO:0000313" key="15">
    <source>
        <dbReference type="EMBL" id="SFF39374.1"/>
    </source>
</evidence>
<sequence length="889" mass="96671">MFTIAALLPTPTFPMTSNELRAKFLEFFRSKGHTIVPSSPLVPADDPTLLFTNAGMVQFKDVFTGRDKRPYTRAASSQKCVRAGGKHNDLENVGYTARHHTFFEMLGNFSFGDYFKKDAIAYAWEFITSPNWLGIDRRRLLVTVYHTDDEAYAIWHRDIGLPAERIIRIGDNKGGPYASDNFWAMGDTGPCGPCTEIFYDHDPDGSKGIQGGPPGSADEDGDRWIEIWNVVFMQFDRAADGRLSPLPAPSVDTGMGLERISALMQGTHDNYQTDTFKALIGAVAALAGQRPYASASQKVIADHIRATSFLIADGVLPSNEGRGYVLRRIMRRAIRHGYKLGLTEPFFFKLVAPLSEVMGGAYPELRERQADIEKAIRAEEDGFAVTLDKGMRLLDEAIAKLGSGRTIPGEIVFKLYDTYGFPVDLTADIARERALSLDMDGYEREMAAQRERARAASTFKSMDTLAYEGAETCFIGYESLHAEARVLALYRDGQPVSRLDAGDHGVVVLDVTPFYAESGGQVGDKGRIGAFEVTDTQKIKGGVFGHYGTLGSGTLAIGDTVTAEVTESLRRATMRNHSATHLMHRALREVLGTHVVQKGSLVDAARTRFDFSHGQALTADEIAQIEQRVNTAILANVPVRAEIMPYDQAIASGAMALFGEKYGDTVRVLTMGPYSTELCGGTHVERTGDIGLFKIVSEGGVAAGVRRIEAITGENVIRHLRETENKLRRAAESLRATPDDLVAKIEQMQERMRQLEKELAALKSKLAASASGELAGQARVIKGVKVLSARIDGIEATELRGLIDQLKQKLDSAVILLGTVGGGKVSLVAGVTADLTSRVKAGELVNFVAAQVGGKGGGRPDMAQAGGTQPDRLPAAIDSVYAWVEQRLT</sequence>
<feature type="coiled-coil region" evidence="13">
    <location>
        <begin position="717"/>
        <end position="772"/>
    </location>
</feature>
<dbReference type="AlphaFoldDB" id="A0A1I2IAY0"/>
<evidence type="ECO:0000256" key="12">
    <source>
        <dbReference type="HAMAP-Rule" id="MF_00036"/>
    </source>
</evidence>
<proteinExistence type="inferred from homology"/>
<dbReference type="GO" id="GO:0004813">
    <property type="term" value="F:alanine-tRNA ligase activity"/>
    <property type="evidence" value="ECO:0007669"/>
    <property type="project" value="UniProtKB-UniRule"/>
</dbReference>
<dbReference type="CDD" id="cd00673">
    <property type="entry name" value="AlaRS_core"/>
    <property type="match status" value="1"/>
</dbReference>
<dbReference type="InterPro" id="IPR018162">
    <property type="entry name" value="Ala-tRNA-ligase_IIc_anticod-bd"/>
</dbReference>
<dbReference type="PANTHER" id="PTHR11777">
    <property type="entry name" value="ALANYL-TRNA SYNTHETASE"/>
    <property type="match status" value="1"/>
</dbReference>
<dbReference type="InterPro" id="IPR003156">
    <property type="entry name" value="DHHA1_dom"/>
</dbReference>
<evidence type="ECO:0000256" key="8">
    <source>
        <dbReference type="ARBA" id="ARBA00022840"/>
    </source>
</evidence>
<dbReference type="PANTHER" id="PTHR11777:SF9">
    <property type="entry name" value="ALANINE--TRNA LIGASE, CYTOPLASMIC"/>
    <property type="match status" value="1"/>
</dbReference>
<evidence type="ECO:0000256" key="9">
    <source>
        <dbReference type="ARBA" id="ARBA00022884"/>
    </source>
</evidence>
<dbReference type="InterPro" id="IPR045864">
    <property type="entry name" value="aa-tRNA-synth_II/BPL/LPL"/>
</dbReference>
<dbReference type="InterPro" id="IPR050058">
    <property type="entry name" value="Ala-tRNA_ligase"/>
</dbReference>
<dbReference type="EMBL" id="FOOC01000003">
    <property type="protein sequence ID" value="SFF39374.1"/>
    <property type="molecule type" value="Genomic_DNA"/>
</dbReference>
<keyword evidence="6 12" id="KW-0547">Nucleotide-binding</keyword>
<dbReference type="Pfam" id="PF01411">
    <property type="entry name" value="tRNA-synt_2c"/>
    <property type="match status" value="1"/>
</dbReference>
<gene>
    <name evidence="12" type="primary">alaS</name>
    <name evidence="15" type="ORF">SAMN04488120_103170</name>
</gene>
<comment type="function">
    <text evidence="12">Catalyzes the attachment of alanine to tRNA(Ala) in a two-step reaction: alanine is first activated by ATP to form Ala-AMP and then transferred to the acceptor end of tRNA(Ala). Also edits incorrectly charged Ser-tRNA(Ala) and Gly-tRNA(Ala) via its editing domain.</text>
</comment>
<dbReference type="Pfam" id="PF07973">
    <property type="entry name" value="tRNA_SAD"/>
    <property type="match status" value="1"/>
</dbReference>
<dbReference type="GO" id="GO:0008270">
    <property type="term" value="F:zinc ion binding"/>
    <property type="evidence" value="ECO:0007669"/>
    <property type="project" value="UniProtKB-UniRule"/>
</dbReference>
<dbReference type="FunFam" id="3.30.930.10:FF:000004">
    <property type="entry name" value="Alanine--tRNA ligase"/>
    <property type="match status" value="1"/>
</dbReference>
<dbReference type="GO" id="GO:0045892">
    <property type="term" value="P:negative regulation of DNA-templated transcription"/>
    <property type="evidence" value="ECO:0007669"/>
    <property type="project" value="TreeGrafter"/>
</dbReference>
<keyword evidence="3 12" id="KW-0820">tRNA-binding</keyword>
<keyword evidence="10 12" id="KW-0648">Protein biosynthesis</keyword>
<protein>
    <recommendedName>
        <fullName evidence="12">Alanine--tRNA ligase</fullName>
        <ecNumber evidence="12">6.1.1.7</ecNumber>
    </recommendedName>
    <alternativeName>
        <fullName evidence="12">Alanyl-tRNA synthetase</fullName>
        <shortName evidence="12">AlaRS</shortName>
    </alternativeName>
</protein>
<keyword evidence="4 12" id="KW-0436">Ligase</keyword>
<comment type="similarity">
    <text evidence="2 12">Belongs to the class-II aminoacyl-tRNA synthetase family.</text>
</comment>
<keyword evidence="11 12" id="KW-0030">Aminoacyl-tRNA synthetase</keyword>
<evidence type="ECO:0000256" key="4">
    <source>
        <dbReference type="ARBA" id="ARBA00022598"/>
    </source>
</evidence>
<dbReference type="NCBIfam" id="TIGR00344">
    <property type="entry name" value="alaS"/>
    <property type="match status" value="1"/>
</dbReference>
<comment type="catalytic activity">
    <reaction evidence="12">
        <text>tRNA(Ala) + L-alanine + ATP = L-alanyl-tRNA(Ala) + AMP + diphosphate</text>
        <dbReference type="Rhea" id="RHEA:12540"/>
        <dbReference type="Rhea" id="RHEA-COMP:9657"/>
        <dbReference type="Rhea" id="RHEA-COMP:9923"/>
        <dbReference type="ChEBI" id="CHEBI:30616"/>
        <dbReference type="ChEBI" id="CHEBI:33019"/>
        <dbReference type="ChEBI" id="CHEBI:57972"/>
        <dbReference type="ChEBI" id="CHEBI:78442"/>
        <dbReference type="ChEBI" id="CHEBI:78497"/>
        <dbReference type="ChEBI" id="CHEBI:456215"/>
        <dbReference type="EC" id="6.1.1.7"/>
    </reaction>
</comment>
<evidence type="ECO:0000313" key="16">
    <source>
        <dbReference type="Proteomes" id="UP000199771"/>
    </source>
</evidence>
<evidence type="ECO:0000259" key="14">
    <source>
        <dbReference type="PROSITE" id="PS50860"/>
    </source>
</evidence>
<keyword evidence="16" id="KW-1185">Reference proteome</keyword>
<dbReference type="PROSITE" id="PS50860">
    <property type="entry name" value="AA_TRNA_LIGASE_II_ALA"/>
    <property type="match status" value="1"/>
</dbReference>
<dbReference type="Gene3D" id="3.30.930.10">
    <property type="entry name" value="Bira Bifunctional Protein, Domain 2"/>
    <property type="match status" value="1"/>
</dbReference>
<dbReference type="InterPro" id="IPR018165">
    <property type="entry name" value="Ala-tRNA-synth_IIc_core"/>
</dbReference>
<dbReference type="InterPro" id="IPR018163">
    <property type="entry name" value="Thr/Ala-tRNA-synth_IIc_edit"/>
</dbReference>
<feature type="binding site" evidence="12">
    <location>
        <position position="577"/>
    </location>
    <ligand>
        <name>Zn(2+)</name>
        <dbReference type="ChEBI" id="CHEBI:29105"/>
    </ligand>
</feature>
<dbReference type="InterPro" id="IPR002318">
    <property type="entry name" value="Ala-tRNA-lgiase_IIc"/>
</dbReference>
<keyword evidence="13" id="KW-0175">Coiled coil</keyword>
<feature type="domain" description="Alanyl-transfer RNA synthetases family profile" evidence="14">
    <location>
        <begin position="15"/>
        <end position="722"/>
    </location>
</feature>
<keyword evidence="7 12" id="KW-0862">Zinc</keyword>
<evidence type="ECO:0000256" key="7">
    <source>
        <dbReference type="ARBA" id="ARBA00022833"/>
    </source>
</evidence>
<name>A0A1I2IAY0_9GAMM</name>
<dbReference type="SUPFAM" id="SSF55681">
    <property type="entry name" value="Class II aaRS and biotin synthetases"/>
    <property type="match status" value="1"/>
</dbReference>
<dbReference type="SUPFAM" id="SSF55186">
    <property type="entry name" value="ThrRS/AlaRS common domain"/>
    <property type="match status" value="1"/>
</dbReference>
<dbReference type="Proteomes" id="UP000199771">
    <property type="component" value="Unassembled WGS sequence"/>
</dbReference>
<organism evidence="15 16">
    <name type="scientific">Fontimonas thermophila</name>
    <dbReference type="NCBI Taxonomy" id="1076937"/>
    <lineage>
        <taxon>Bacteria</taxon>
        <taxon>Pseudomonadati</taxon>
        <taxon>Pseudomonadota</taxon>
        <taxon>Gammaproteobacteria</taxon>
        <taxon>Nevskiales</taxon>
        <taxon>Nevskiaceae</taxon>
        <taxon>Fontimonas</taxon>
    </lineage>
</organism>
<dbReference type="GO" id="GO:0002161">
    <property type="term" value="F:aminoacyl-tRNA deacylase activity"/>
    <property type="evidence" value="ECO:0007669"/>
    <property type="project" value="TreeGrafter"/>
</dbReference>
<dbReference type="STRING" id="1076937.SAMN04488120_103170"/>
<dbReference type="GO" id="GO:0000049">
    <property type="term" value="F:tRNA binding"/>
    <property type="evidence" value="ECO:0007669"/>
    <property type="project" value="UniProtKB-KW"/>
</dbReference>
<keyword evidence="12" id="KW-0963">Cytoplasm</keyword>
<feature type="binding site" evidence="12">
    <location>
        <position position="683"/>
    </location>
    <ligand>
        <name>Zn(2+)</name>
        <dbReference type="ChEBI" id="CHEBI:29105"/>
    </ligand>
</feature>
<dbReference type="InterPro" id="IPR023033">
    <property type="entry name" value="Ala_tRNA_ligase_euk/bac"/>
</dbReference>
<dbReference type="FunFam" id="3.30.980.10:FF:000004">
    <property type="entry name" value="Alanine--tRNA ligase, cytoplasmic"/>
    <property type="match status" value="1"/>
</dbReference>
<reference evidence="15 16" key="1">
    <citation type="submission" date="2016-10" db="EMBL/GenBank/DDBJ databases">
        <authorList>
            <person name="de Groot N.N."/>
        </authorList>
    </citation>
    <scope>NUCLEOTIDE SEQUENCE [LARGE SCALE GENOMIC DNA]</scope>
    <source>
        <strain evidence="15 16">DSM 23609</strain>
    </source>
</reference>
<accession>A0A1I2IAY0</accession>
<dbReference type="GO" id="GO:0006419">
    <property type="term" value="P:alanyl-tRNA aminoacylation"/>
    <property type="evidence" value="ECO:0007669"/>
    <property type="project" value="UniProtKB-UniRule"/>
</dbReference>
<evidence type="ECO:0000256" key="13">
    <source>
        <dbReference type="SAM" id="Coils"/>
    </source>
</evidence>
<keyword evidence="9 12" id="KW-0694">RNA-binding</keyword>
<keyword evidence="8 12" id="KW-0067">ATP-binding</keyword>
<dbReference type="EC" id="6.1.1.7" evidence="12"/>
<dbReference type="HAMAP" id="MF_00036_B">
    <property type="entry name" value="Ala_tRNA_synth_B"/>
    <property type="match status" value="1"/>
</dbReference>
<dbReference type="SUPFAM" id="SSF50447">
    <property type="entry name" value="Translation proteins"/>
    <property type="match status" value="1"/>
</dbReference>
<dbReference type="FunFam" id="3.10.310.40:FF:000001">
    <property type="entry name" value="Alanine--tRNA ligase"/>
    <property type="match status" value="1"/>
</dbReference>
<dbReference type="GO" id="GO:0005524">
    <property type="term" value="F:ATP binding"/>
    <property type="evidence" value="ECO:0007669"/>
    <property type="project" value="UniProtKB-UniRule"/>
</dbReference>
<evidence type="ECO:0000256" key="11">
    <source>
        <dbReference type="ARBA" id="ARBA00023146"/>
    </source>
</evidence>
<evidence type="ECO:0000256" key="2">
    <source>
        <dbReference type="ARBA" id="ARBA00008226"/>
    </source>
</evidence>
<feature type="binding site" evidence="12">
    <location>
        <position position="679"/>
    </location>
    <ligand>
        <name>Zn(2+)</name>
        <dbReference type="ChEBI" id="CHEBI:29105"/>
    </ligand>
</feature>
<dbReference type="SUPFAM" id="SSF101353">
    <property type="entry name" value="Putative anticodon-binding domain of alanyl-tRNA synthetase (AlaRS)"/>
    <property type="match status" value="1"/>
</dbReference>
<keyword evidence="5 12" id="KW-0479">Metal-binding</keyword>
<dbReference type="Gene3D" id="2.40.30.130">
    <property type="match status" value="1"/>
</dbReference>
<comment type="cofactor">
    <cofactor evidence="12">
        <name>Zn(2+)</name>
        <dbReference type="ChEBI" id="CHEBI:29105"/>
    </cofactor>
    <text evidence="12">Binds 1 zinc ion per subunit.</text>
</comment>
<dbReference type="InterPro" id="IPR012947">
    <property type="entry name" value="tRNA_SAD"/>
</dbReference>
<dbReference type="GO" id="GO:0005829">
    <property type="term" value="C:cytosol"/>
    <property type="evidence" value="ECO:0007669"/>
    <property type="project" value="TreeGrafter"/>
</dbReference>
<dbReference type="Gene3D" id="3.30.54.20">
    <property type="match status" value="1"/>
</dbReference>